<dbReference type="InterPro" id="IPR013424">
    <property type="entry name" value="Ice-binding_C"/>
</dbReference>
<evidence type="ECO:0000313" key="1">
    <source>
        <dbReference type="EMBL" id="MEP0866572.1"/>
    </source>
</evidence>
<comment type="caution">
    <text evidence="1">The sequence shown here is derived from an EMBL/GenBank/DDBJ whole genome shotgun (WGS) entry which is preliminary data.</text>
</comment>
<dbReference type="Proteomes" id="UP001442494">
    <property type="component" value="Unassembled WGS sequence"/>
</dbReference>
<keyword evidence="2" id="KW-1185">Reference proteome</keyword>
<dbReference type="NCBIfam" id="NF038123">
    <property type="entry name" value="NF038123_dom"/>
    <property type="match status" value="1"/>
</dbReference>
<protein>
    <submittedName>
        <fullName evidence="1">PEP-CTERM sorting domain-containing protein</fullName>
    </submittedName>
</protein>
<organism evidence="1 2">
    <name type="scientific">Funiculus sociatus GB2-A5</name>
    <dbReference type="NCBI Taxonomy" id="2933946"/>
    <lineage>
        <taxon>Bacteria</taxon>
        <taxon>Bacillati</taxon>
        <taxon>Cyanobacteriota</taxon>
        <taxon>Cyanophyceae</taxon>
        <taxon>Coleofasciculales</taxon>
        <taxon>Coleofasciculaceae</taxon>
        <taxon>Funiculus</taxon>
    </lineage>
</organism>
<sequence>MALGSTMAMASATTAATLKVSVENLSPTKGSILSAVWVAFHDGSFDTFDLGAPASSGIEHVAEDGTPGLENTIPGFIEALKALGVDITNSPIPANETIASLFASSSAGMNGGIQSLVFPDILLSPPSPVIFPGQIATKMISLNGSVTSHRYFSYTTFVFPSNDAFIGNDDPIEIFDADGKFIGADFIVLGNQVLDAGTEVNDEDLSNVTFDLSKVGKGVDENGTIQLHPGLKSLGTGGVLDYEFPGGDRLFANADFKAPGYQVARITITQVPEPVPEPATTTGLFALGGLFILRRRVRQGR</sequence>
<reference evidence="1 2" key="1">
    <citation type="submission" date="2022-04" db="EMBL/GenBank/DDBJ databases">
        <title>Positive selection, recombination, and allopatry shape intraspecific diversity of widespread and dominant cyanobacteria.</title>
        <authorList>
            <person name="Wei J."/>
            <person name="Shu W."/>
            <person name="Hu C."/>
        </authorList>
    </citation>
    <scope>NUCLEOTIDE SEQUENCE [LARGE SCALE GENOMIC DNA]</scope>
    <source>
        <strain evidence="1 2">GB2-A5</strain>
    </source>
</reference>
<dbReference type="InterPro" id="IPR038678">
    <property type="entry name" value="Spondin_N_sf"/>
</dbReference>
<accession>A0ABV0JVC1</accession>
<name>A0ABV0JVC1_9CYAN</name>
<dbReference type="InterPro" id="IPR009465">
    <property type="entry name" value="Spondin_N"/>
</dbReference>
<proteinExistence type="predicted"/>
<dbReference type="EMBL" id="JAMPKK010000046">
    <property type="protein sequence ID" value="MEP0866572.1"/>
    <property type="molecule type" value="Genomic_DNA"/>
</dbReference>
<dbReference type="NCBIfam" id="TIGR02595">
    <property type="entry name" value="PEP_CTERM"/>
    <property type="match status" value="1"/>
</dbReference>
<gene>
    <name evidence="1" type="ORF">NDI37_19120</name>
</gene>
<evidence type="ECO:0000313" key="2">
    <source>
        <dbReference type="Proteomes" id="UP001442494"/>
    </source>
</evidence>
<dbReference type="Gene3D" id="2.60.40.2130">
    <property type="entry name" value="F-spondin domain"/>
    <property type="match status" value="1"/>
</dbReference>